<protein>
    <recommendedName>
        <fullName evidence="5">ABC-2 type transport system permease protein</fullName>
    </recommendedName>
</protein>
<keyword evidence="2" id="KW-1133">Transmembrane helix</keyword>
<feature type="region of interest" description="Disordered" evidence="1">
    <location>
        <begin position="172"/>
        <end position="223"/>
    </location>
</feature>
<feature type="transmembrane region" description="Helical" evidence="2">
    <location>
        <begin position="70"/>
        <end position="93"/>
    </location>
</feature>
<dbReference type="Proteomes" id="UP001321475">
    <property type="component" value="Chromosome"/>
</dbReference>
<evidence type="ECO:0000256" key="2">
    <source>
        <dbReference type="SAM" id="Phobius"/>
    </source>
</evidence>
<dbReference type="RefSeq" id="WP_286218892.1">
    <property type="nucleotide sequence ID" value="NZ_AP027729.1"/>
</dbReference>
<sequence length="223" mass="22817">MSTEILRRDLRDRRTGSVVLGASLAVLAFFALGMSVPMGDLIDSITASLTPAMQAFLGKDTPGGYVVGEVFTLIAPIAVVAYAVMGGASILAGEEQSKTMGLLSAQPVTRTRILWSKSVALLLGLLAAVAIFWLGMSVGSVVFDAGLSPGQAAAGCLHLLFLGLAFGGSRSASPPPRAGRSSRPGSWAASPSSPTSLRRCSRSPATRPPRSSAPGTTTSAATR</sequence>
<feature type="compositionally biased region" description="Low complexity" evidence="1">
    <location>
        <begin position="172"/>
        <end position="194"/>
    </location>
</feature>
<keyword evidence="2" id="KW-0812">Transmembrane</keyword>
<gene>
    <name evidence="3" type="ORF">GCM10025865_11120</name>
</gene>
<organism evidence="3 4">
    <name type="scientific">Paraoerskovia sediminicola</name>
    <dbReference type="NCBI Taxonomy" id="1138587"/>
    <lineage>
        <taxon>Bacteria</taxon>
        <taxon>Bacillati</taxon>
        <taxon>Actinomycetota</taxon>
        <taxon>Actinomycetes</taxon>
        <taxon>Micrococcales</taxon>
        <taxon>Cellulomonadaceae</taxon>
        <taxon>Paraoerskovia</taxon>
    </lineage>
</organism>
<evidence type="ECO:0000313" key="4">
    <source>
        <dbReference type="Proteomes" id="UP001321475"/>
    </source>
</evidence>
<keyword evidence="4" id="KW-1185">Reference proteome</keyword>
<dbReference type="EMBL" id="AP027729">
    <property type="protein sequence ID" value="BDZ41813.1"/>
    <property type="molecule type" value="Genomic_DNA"/>
</dbReference>
<accession>A0ABN6XEC1</accession>
<feature type="transmembrane region" description="Helical" evidence="2">
    <location>
        <begin position="148"/>
        <end position="167"/>
    </location>
</feature>
<evidence type="ECO:0000313" key="3">
    <source>
        <dbReference type="EMBL" id="BDZ41813.1"/>
    </source>
</evidence>
<evidence type="ECO:0008006" key="5">
    <source>
        <dbReference type="Google" id="ProtNLM"/>
    </source>
</evidence>
<keyword evidence="2" id="KW-0472">Membrane</keyword>
<feature type="transmembrane region" description="Helical" evidence="2">
    <location>
        <begin position="16"/>
        <end position="36"/>
    </location>
</feature>
<proteinExistence type="predicted"/>
<evidence type="ECO:0000256" key="1">
    <source>
        <dbReference type="SAM" id="MobiDB-lite"/>
    </source>
</evidence>
<reference evidence="4" key="1">
    <citation type="journal article" date="2019" name="Int. J. Syst. Evol. Microbiol.">
        <title>The Global Catalogue of Microorganisms (GCM) 10K type strain sequencing project: providing services to taxonomists for standard genome sequencing and annotation.</title>
        <authorList>
            <consortium name="The Broad Institute Genomics Platform"/>
            <consortium name="The Broad Institute Genome Sequencing Center for Infectious Disease"/>
            <person name="Wu L."/>
            <person name="Ma J."/>
        </authorList>
    </citation>
    <scope>NUCLEOTIDE SEQUENCE [LARGE SCALE GENOMIC DNA]</scope>
    <source>
        <strain evidence="4">NBRC 108565</strain>
    </source>
</reference>
<dbReference type="Pfam" id="PF12679">
    <property type="entry name" value="ABC2_membrane_2"/>
    <property type="match status" value="1"/>
</dbReference>
<feature type="transmembrane region" description="Helical" evidence="2">
    <location>
        <begin position="114"/>
        <end position="136"/>
    </location>
</feature>
<name>A0ABN6XEC1_9CELL</name>
<feature type="compositionally biased region" description="Low complexity" evidence="1">
    <location>
        <begin position="202"/>
        <end position="223"/>
    </location>
</feature>